<reference evidence="2 3" key="1">
    <citation type="journal article" date="2007" name="Nat. Genet.">
        <title>Genomic analysis of Bartonella identifies type IV secretion systems as host adaptability factors.</title>
        <authorList>
            <person name="Saenz H.L."/>
            <person name="Engel P."/>
            <person name="Stoeckli M.C."/>
            <person name="Lanz C."/>
            <person name="Raddatz G."/>
            <person name="Vayssier-Taussat M."/>
            <person name="Birtles R."/>
            <person name="Schuster S.C."/>
            <person name="Dehio C."/>
        </authorList>
    </citation>
    <scope>NUCLEOTIDE SEQUENCE [LARGE SCALE GENOMIC DNA]</scope>
    <source>
        <strain evidence="3">DSM 28219 / CCUG 45778 / CIP 105476 / IBS 506</strain>
    </source>
</reference>
<feature type="region of interest" description="Disordered" evidence="1">
    <location>
        <begin position="64"/>
        <end position="113"/>
    </location>
</feature>
<evidence type="ECO:0000313" key="3">
    <source>
        <dbReference type="Proteomes" id="UP000001592"/>
    </source>
</evidence>
<dbReference type="KEGG" id="btr:BT_0357"/>
<sequence>MKAIITKPMCVVGDNKSTVRFETSTPNNPFVEISNQVYARLKRANAAKPFVDVKTKIKPDKTIEQIKQVEKEPNQTSSEIVTEETSTVTEEPSFEKPKAPKASKPSTSTPQKA</sequence>
<dbReference type="HOGENOM" id="CLU_176067_0_0_5"/>
<feature type="compositionally biased region" description="Basic and acidic residues" evidence="1">
    <location>
        <begin position="64"/>
        <end position="73"/>
    </location>
</feature>
<dbReference type="RefSeq" id="WP_012230843.1">
    <property type="nucleotide sequence ID" value="NC_010161.1"/>
</dbReference>
<dbReference type="eggNOG" id="ENOG50301KG">
    <property type="taxonomic scope" value="Bacteria"/>
</dbReference>
<organism evidence="2 3">
    <name type="scientific">Bartonella tribocorum (strain DSM 28219 / CCUG 45778 / CIP 105476 / IBS 506)</name>
    <dbReference type="NCBI Taxonomy" id="382640"/>
    <lineage>
        <taxon>Bacteria</taxon>
        <taxon>Pseudomonadati</taxon>
        <taxon>Pseudomonadota</taxon>
        <taxon>Alphaproteobacteria</taxon>
        <taxon>Hyphomicrobiales</taxon>
        <taxon>Bartonellaceae</taxon>
        <taxon>Bartonella</taxon>
    </lineage>
</organism>
<feature type="compositionally biased region" description="Low complexity" evidence="1">
    <location>
        <begin position="100"/>
        <end position="113"/>
    </location>
</feature>
<proteinExistence type="predicted"/>
<evidence type="ECO:0000256" key="1">
    <source>
        <dbReference type="SAM" id="MobiDB-lite"/>
    </source>
</evidence>
<dbReference type="EMBL" id="AM260525">
    <property type="protein sequence ID" value="CAK00820.1"/>
    <property type="molecule type" value="Genomic_DNA"/>
</dbReference>
<gene>
    <name evidence="2" type="ordered locus">BT_0357</name>
</gene>
<name>A9INN8_BART1</name>
<feature type="compositionally biased region" description="Low complexity" evidence="1">
    <location>
        <begin position="76"/>
        <end position="91"/>
    </location>
</feature>
<evidence type="ECO:0000313" key="2">
    <source>
        <dbReference type="EMBL" id="CAK00820.1"/>
    </source>
</evidence>
<dbReference type="Proteomes" id="UP000001592">
    <property type="component" value="Chromosome"/>
</dbReference>
<keyword evidence="3" id="KW-1185">Reference proteome</keyword>
<dbReference type="AlphaFoldDB" id="A9INN8"/>
<protein>
    <submittedName>
        <fullName evidence="2">Hypothetical prophage protein</fullName>
    </submittedName>
</protein>
<accession>A9INN8</accession>